<dbReference type="PANTHER" id="PTHR19959:SF119">
    <property type="entry name" value="FUNGAL LIPASE-LIKE DOMAIN-CONTAINING PROTEIN"/>
    <property type="match status" value="1"/>
</dbReference>
<sequence>MTSRSVSGEERPPSTWTRLSLMCKRVWNSTLHHRSGAGEDRSHHGSSTSAWTRFGLLWKRAWTSLRSGYVSRCILQRVTFSVYTAMADRPGSGIGRPQHESSTSPYTTQIEDTQTPSVHNPDPQCTGQELQEAEEPEPEDQLQDDPLFSASSQEQEKEEKAGHGDEPQDGPSVPASAQAGDKEKPGPEDEPQDVPSSSTHMVENEQIVITSIRATDVALGLRRLPAGFYTAVHHSGLEWRTENKRSFVNGDVVQWDGPIQMPSDPSATVRLEVYATFEFQPILGTGELLRKISLTVEQLLDRSARQDPFTFFPGDGDVVSPCSSILVTIEQWKDRSNDSSAWRVLGHHRSAGELSSELEDATNQGHNALSRYRKHGGKPNLEHSINQFDRALSICPPDHACLAAAQANLAMAKFILSQVEDTYVSLEVVLNLYRNALVARPVGHLDRPSNLIQLAAVHLARFGQQRDEIEGTPAEQLLREAMELSSTESHQHRSASFMLQLHAGLRLDPVQVNEELSAEQASALRSTEEDPWELSVQLLERFKQFGDLSDVQQAIAITEVLVRTTSLRDNQYCAGLANLGMALSYRFSHLGELSDLETAISTFKDAVDLTPQGHPDKPRHLNNLAASFSTRFVCLGELSDLENSILILKDAVSLTPQAHPDKPIRLNNLGTSFVARFERLGELNDLENAILILKDAVDLTTQGHPHKLSCLDNLSTSFVTRFECLGELSDLENAISIVKDAVDLTPQGHPDKPNRLNNLSTSFVTRFKHLGELSDLEKAISASKDAVDLTPHGHPHKPVCLHNLGTSFDARFERLGELSDLENAILILKDAVDLTPQGHPDKPGRLNNLATSFKARFERLVELSDLEKAISAFKDAVDLTPHGCPHKPGFLTNLGTSFATRFEHLGELSDLENAISILKDAVDLTPQGHPDKPSRLNNLATSFATCFLCLGELSDLENAIIALTDAVDLTPHGHPHKPACLHNLGTSFVTRFERLGELSDLENAISALKDAVELTPHGHPHKPGCLNNLSTSFVTRFERFGELSDLENAIAISRDAVDLIPHGHPHKPGCLDNLGTSFKARFECLGEPRDLRHAISLYSHAASAPIGPISVRFRASQNWISCARRISHHSLLHAYSLAITLLPQLAWTGRSLQRRFSALRQGADVVREAAAAALDFGLPETAVEWLEQGRSIVWGELLQLRSTHEELSSAYPDHTRRLRELSAALEDAGATHERSSSALFEHVQRGIREMSTEHTGGTDEESLFTFAKQASSAMYRMEEIWQQGTDRLRTLAIERDDLLHEIRRFPGFERFLLQKEFSQLRTSAHAGPVVILNAAESRCDALIVLAHVDHVIHVPLPNINLQRCTDLQHTLKSLVRRVRAIRVGERAPLDEFGWEPFLSPLWKCVVKPVLDALAFSSPGDLSRIFWCPTGPFTFLPIHAAGFYDPAYSPLGHKVYDFVVSSYVPSLSILALSRNPITPPSDDLRLLAVRQPPSDGQCPLPGVHKEVERIKDIVENSHSARAILQESPLRTVEEVLMLMKETDWVHFACHGIQDAKDPTASGLCLADERRLKISDIIALSRPRGGLAFLSACQTATGDKDLSDEAIHIAAGMLFAGYGGVVGTMWSISDEIAPDVARDVYEQLLGNDTRPDYREAALALHEAVGCLREDENVTFSEWIPFIHVGL</sequence>
<keyword evidence="5" id="KW-1185">Reference proteome</keyword>
<reference evidence="4" key="1">
    <citation type="submission" date="2019-10" db="EMBL/GenBank/DDBJ databases">
        <authorList>
            <consortium name="DOE Joint Genome Institute"/>
            <person name="Kuo A."/>
            <person name="Miyauchi S."/>
            <person name="Kiss E."/>
            <person name="Drula E."/>
            <person name="Kohler A."/>
            <person name="Sanchez-Garcia M."/>
            <person name="Andreopoulos B."/>
            <person name="Barry K.W."/>
            <person name="Bonito G."/>
            <person name="Buee M."/>
            <person name="Carver A."/>
            <person name="Chen C."/>
            <person name="Cichocki N."/>
            <person name="Clum A."/>
            <person name="Culley D."/>
            <person name="Crous P.W."/>
            <person name="Fauchery L."/>
            <person name="Girlanda M."/>
            <person name="Hayes R."/>
            <person name="Keri Z."/>
            <person name="LaButti K."/>
            <person name="Lipzen A."/>
            <person name="Lombard V."/>
            <person name="Magnuson J."/>
            <person name="Maillard F."/>
            <person name="Morin E."/>
            <person name="Murat C."/>
            <person name="Nolan M."/>
            <person name="Ohm R."/>
            <person name="Pangilinan J."/>
            <person name="Pereira M."/>
            <person name="Perotto S."/>
            <person name="Peter M."/>
            <person name="Riley R."/>
            <person name="Sitrit Y."/>
            <person name="Stielow B."/>
            <person name="Szollosi G."/>
            <person name="Zifcakova L."/>
            <person name="Stursova M."/>
            <person name="Spatafora J.W."/>
            <person name="Tedersoo L."/>
            <person name="Vaario L.-M."/>
            <person name="Yamada A."/>
            <person name="Yan M."/>
            <person name="Wang P."/>
            <person name="Xu J."/>
            <person name="Bruns T."/>
            <person name="Baldrian P."/>
            <person name="Vilgalys R."/>
            <person name="Henrissat B."/>
            <person name="Grigoriev I.V."/>
            <person name="Hibbett D."/>
            <person name="Nagy L.G."/>
            <person name="Martin F.M."/>
        </authorList>
    </citation>
    <scope>NUCLEOTIDE SEQUENCE</scope>
    <source>
        <strain evidence="4">BED1</strain>
    </source>
</reference>
<feature type="compositionally biased region" description="Acidic residues" evidence="2">
    <location>
        <begin position="131"/>
        <end position="143"/>
    </location>
</feature>
<gene>
    <name evidence="4" type="ORF">L210DRAFT_3449217</name>
</gene>
<comment type="caution">
    <text evidence="4">The sequence shown here is derived from an EMBL/GenBank/DDBJ whole genome shotgun (WGS) entry which is preliminary data.</text>
</comment>
<evidence type="ECO:0000256" key="1">
    <source>
        <dbReference type="PROSITE-ProRule" id="PRU00339"/>
    </source>
</evidence>
<dbReference type="Gene3D" id="1.25.40.10">
    <property type="entry name" value="Tetratricopeptide repeat domain"/>
    <property type="match status" value="3"/>
</dbReference>
<dbReference type="InterPro" id="IPR024983">
    <property type="entry name" value="CHAT_dom"/>
</dbReference>
<proteinExistence type="predicted"/>
<organism evidence="4 5">
    <name type="scientific">Boletus edulis BED1</name>
    <dbReference type="NCBI Taxonomy" id="1328754"/>
    <lineage>
        <taxon>Eukaryota</taxon>
        <taxon>Fungi</taxon>
        <taxon>Dikarya</taxon>
        <taxon>Basidiomycota</taxon>
        <taxon>Agaricomycotina</taxon>
        <taxon>Agaricomycetes</taxon>
        <taxon>Agaricomycetidae</taxon>
        <taxon>Boletales</taxon>
        <taxon>Boletineae</taxon>
        <taxon>Boletaceae</taxon>
        <taxon>Boletoideae</taxon>
        <taxon>Boletus</taxon>
    </lineage>
</organism>
<dbReference type="PANTHER" id="PTHR19959">
    <property type="entry name" value="KINESIN LIGHT CHAIN"/>
    <property type="match status" value="1"/>
</dbReference>
<evidence type="ECO:0000256" key="2">
    <source>
        <dbReference type="SAM" id="MobiDB-lite"/>
    </source>
</evidence>
<protein>
    <submittedName>
        <fullName evidence="4">CHAT domain-containing protein</fullName>
    </submittedName>
</protein>
<feature type="compositionally biased region" description="Polar residues" evidence="2">
    <location>
        <begin position="100"/>
        <end position="127"/>
    </location>
</feature>
<evidence type="ECO:0000313" key="4">
    <source>
        <dbReference type="EMBL" id="KAF8439295.1"/>
    </source>
</evidence>
<feature type="compositionally biased region" description="Low complexity" evidence="2">
    <location>
        <begin position="144"/>
        <end position="153"/>
    </location>
</feature>
<feature type="compositionally biased region" description="Basic and acidic residues" evidence="2">
    <location>
        <begin position="154"/>
        <end position="166"/>
    </location>
</feature>
<name>A0AAD4BTW8_BOLED</name>
<dbReference type="PROSITE" id="PS50005">
    <property type="entry name" value="TPR"/>
    <property type="match status" value="1"/>
</dbReference>
<evidence type="ECO:0000259" key="3">
    <source>
        <dbReference type="Pfam" id="PF12770"/>
    </source>
</evidence>
<dbReference type="InterPro" id="IPR011990">
    <property type="entry name" value="TPR-like_helical_dom_sf"/>
</dbReference>
<dbReference type="EMBL" id="WHUW01000014">
    <property type="protein sequence ID" value="KAF8439295.1"/>
    <property type="molecule type" value="Genomic_DNA"/>
</dbReference>
<accession>A0AAD4BTW8</accession>
<keyword evidence="1" id="KW-0802">TPR repeat</keyword>
<dbReference type="SUPFAM" id="SSF48452">
    <property type="entry name" value="TPR-like"/>
    <property type="match status" value="2"/>
</dbReference>
<reference evidence="4" key="2">
    <citation type="journal article" date="2020" name="Nat. Commun.">
        <title>Large-scale genome sequencing of mycorrhizal fungi provides insights into the early evolution of symbiotic traits.</title>
        <authorList>
            <person name="Miyauchi S."/>
            <person name="Kiss E."/>
            <person name="Kuo A."/>
            <person name="Drula E."/>
            <person name="Kohler A."/>
            <person name="Sanchez-Garcia M."/>
            <person name="Morin E."/>
            <person name="Andreopoulos B."/>
            <person name="Barry K.W."/>
            <person name="Bonito G."/>
            <person name="Buee M."/>
            <person name="Carver A."/>
            <person name="Chen C."/>
            <person name="Cichocki N."/>
            <person name="Clum A."/>
            <person name="Culley D."/>
            <person name="Crous P.W."/>
            <person name="Fauchery L."/>
            <person name="Girlanda M."/>
            <person name="Hayes R.D."/>
            <person name="Keri Z."/>
            <person name="LaButti K."/>
            <person name="Lipzen A."/>
            <person name="Lombard V."/>
            <person name="Magnuson J."/>
            <person name="Maillard F."/>
            <person name="Murat C."/>
            <person name="Nolan M."/>
            <person name="Ohm R.A."/>
            <person name="Pangilinan J."/>
            <person name="Pereira M.F."/>
            <person name="Perotto S."/>
            <person name="Peter M."/>
            <person name="Pfister S."/>
            <person name="Riley R."/>
            <person name="Sitrit Y."/>
            <person name="Stielow J.B."/>
            <person name="Szollosi G."/>
            <person name="Zifcakova L."/>
            <person name="Stursova M."/>
            <person name="Spatafora J.W."/>
            <person name="Tedersoo L."/>
            <person name="Vaario L.M."/>
            <person name="Yamada A."/>
            <person name="Yan M."/>
            <person name="Wang P."/>
            <person name="Xu J."/>
            <person name="Bruns T."/>
            <person name="Baldrian P."/>
            <person name="Vilgalys R."/>
            <person name="Dunand C."/>
            <person name="Henrissat B."/>
            <person name="Grigoriev I.V."/>
            <person name="Hibbett D."/>
            <person name="Nagy L.G."/>
            <person name="Martin F.M."/>
        </authorList>
    </citation>
    <scope>NUCLEOTIDE SEQUENCE</scope>
    <source>
        <strain evidence="4">BED1</strain>
    </source>
</reference>
<feature type="region of interest" description="Disordered" evidence="2">
    <location>
        <begin position="90"/>
        <end position="202"/>
    </location>
</feature>
<dbReference type="InterPro" id="IPR019734">
    <property type="entry name" value="TPR_rpt"/>
</dbReference>
<feature type="repeat" description="TPR" evidence="1">
    <location>
        <begin position="850"/>
        <end position="883"/>
    </location>
</feature>
<dbReference type="Pfam" id="PF12770">
    <property type="entry name" value="CHAT"/>
    <property type="match status" value="1"/>
</dbReference>
<dbReference type="Proteomes" id="UP001194468">
    <property type="component" value="Unassembled WGS sequence"/>
</dbReference>
<feature type="domain" description="CHAT" evidence="3">
    <location>
        <begin position="1397"/>
        <end position="1683"/>
    </location>
</feature>
<evidence type="ECO:0000313" key="5">
    <source>
        <dbReference type="Proteomes" id="UP001194468"/>
    </source>
</evidence>